<organism evidence="2 3">
    <name type="scientific">Loktanella salsilacus</name>
    <dbReference type="NCBI Taxonomy" id="195913"/>
    <lineage>
        <taxon>Bacteria</taxon>
        <taxon>Pseudomonadati</taxon>
        <taxon>Pseudomonadota</taxon>
        <taxon>Alphaproteobacteria</taxon>
        <taxon>Rhodobacterales</taxon>
        <taxon>Roseobacteraceae</taxon>
        <taxon>Loktanella</taxon>
    </lineage>
</organism>
<evidence type="ECO:0000256" key="1">
    <source>
        <dbReference type="SAM" id="SignalP"/>
    </source>
</evidence>
<keyword evidence="1" id="KW-0732">Signal</keyword>
<keyword evidence="3" id="KW-1185">Reference proteome</keyword>
<feature type="signal peptide" evidence="1">
    <location>
        <begin position="1"/>
        <end position="33"/>
    </location>
</feature>
<evidence type="ECO:0000313" key="2">
    <source>
        <dbReference type="EMBL" id="SFK73346.1"/>
    </source>
</evidence>
<dbReference type="Proteomes" id="UP000199550">
    <property type="component" value="Unassembled WGS sequence"/>
</dbReference>
<proteinExistence type="predicted"/>
<protein>
    <recommendedName>
        <fullName evidence="4">Lipoprotein</fullName>
    </recommendedName>
</protein>
<feature type="chain" id="PRO_5011767821" description="Lipoprotein" evidence="1">
    <location>
        <begin position="34"/>
        <end position="118"/>
    </location>
</feature>
<name>A0A1I4BZE8_9RHOB</name>
<dbReference type="PROSITE" id="PS51257">
    <property type="entry name" value="PROKAR_LIPOPROTEIN"/>
    <property type="match status" value="1"/>
</dbReference>
<reference evidence="2 3" key="1">
    <citation type="submission" date="2016-10" db="EMBL/GenBank/DDBJ databases">
        <authorList>
            <person name="de Groot N.N."/>
        </authorList>
    </citation>
    <scope>NUCLEOTIDE SEQUENCE [LARGE SCALE GENOMIC DNA]</scope>
    <source>
        <strain evidence="2 3">DSM 16199</strain>
    </source>
</reference>
<evidence type="ECO:0008006" key="4">
    <source>
        <dbReference type="Google" id="ProtNLM"/>
    </source>
</evidence>
<dbReference type="STRING" id="195913.SAMN04488004_101232"/>
<evidence type="ECO:0000313" key="3">
    <source>
        <dbReference type="Proteomes" id="UP000199550"/>
    </source>
</evidence>
<dbReference type="EMBL" id="FOTF01000001">
    <property type="protein sequence ID" value="SFK73346.1"/>
    <property type="molecule type" value="Genomic_DNA"/>
</dbReference>
<dbReference type="AlphaFoldDB" id="A0A1I4BZE8"/>
<sequence length="118" mass="12463">MPKFRENAGTPKFSRKFCLLVAAVSAGVMFGCAPPPVPPTALTYQITVPESRKIALVAPSAPLATIADIEKAARIETGCRATAIDRVYQAAGSDRDVIVPSSVYRGFGGRIPVTLACR</sequence>
<accession>A0A1I4BZE8</accession>
<gene>
    <name evidence="2" type="ORF">SAMN04488004_101232</name>
</gene>